<accession>A0A166R1I0</accession>
<proteinExistence type="predicted"/>
<dbReference type="EMBL" id="KV417507">
    <property type="protein sequence ID" value="KZP27798.1"/>
    <property type="molecule type" value="Genomic_DNA"/>
</dbReference>
<reference evidence="1 2" key="1">
    <citation type="journal article" date="2016" name="Mol. Biol. Evol.">
        <title>Comparative Genomics of Early-Diverging Mushroom-Forming Fungi Provides Insights into the Origins of Lignocellulose Decay Capabilities.</title>
        <authorList>
            <person name="Nagy L.G."/>
            <person name="Riley R."/>
            <person name="Tritt A."/>
            <person name="Adam C."/>
            <person name="Daum C."/>
            <person name="Floudas D."/>
            <person name="Sun H."/>
            <person name="Yadav J.S."/>
            <person name="Pangilinan J."/>
            <person name="Larsson K.H."/>
            <person name="Matsuura K."/>
            <person name="Barry K."/>
            <person name="Labutti K."/>
            <person name="Kuo R."/>
            <person name="Ohm R.A."/>
            <person name="Bhattacharya S.S."/>
            <person name="Shirouzu T."/>
            <person name="Yoshinaga Y."/>
            <person name="Martin F.M."/>
            <person name="Grigoriev I.V."/>
            <person name="Hibbett D.S."/>
        </authorList>
    </citation>
    <scope>NUCLEOTIDE SEQUENCE [LARGE SCALE GENOMIC DNA]</scope>
    <source>
        <strain evidence="1 2">CBS 109695</strain>
    </source>
</reference>
<sequence>AAPFMLTTFVSGTTASINGTMLREYGHDIKYELENQMENGVDSSSDLTEKRVIIAQLS</sequence>
<keyword evidence="2" id="KW-1185">Reference proteome</keyword>
<gene>
    <name evidence="1" type="ORF">FIBSPDRAFT_853325</name>
</gene>
<feature type="non-terminal residue" evidence="1">
    <location>
        <position position="1"/>
    </location>
</feature>
<organism evidence="1 2">
    <name type="scientific">Athelia psychrophila</name>
    <dbReference type="NCBI Taxonomy" id="1759441"/>
    <lineage>
        <taxon>Eukaryota</taxon>
        <taxon>Fungi</taxon>
        <taxon>Dikarya</taxon>
        <taxon>Basidiomycota</taxon>
        <taxon>Agaricomycotina</taxon>
        <taxon>Agaricomycetes</taxon>
        <taxon>Agaricomycetidae</taxon>
        <taxon>Atheliales</taxon>
        <taxon>Atheliaceae</taxon>
        <taxon>Athelia</taxon>
    </lineage>
</organism>
<name>A0A166R1I0_9AGAM</name>
<dbReference type="AlphaFoldDB" id="A0A166R1I0"/>
<dbReference type="Proteomes" id="UP000076532">
    <property type="component" value="Unassembled WGS sequence"/>
</dbReference>
<evidence type="ECO:0000313" key="1">
    <source>
        <dbReference type="EMBL" id="KZP27798.1"/>
    </source>
</evidence>
<evidence type="ECO:0000313" key="2">
    <source>
        <dbReference type="Proteomes" id="UP000076532"/>
    </source>
</evidence>
<protein>
    <submittedName>
        <fullName evidence="1">Uncharacterized protein</fullName>
    </submittedName>
</protein>